<dbReference type="AlphaFoldDB" id="A0A0G1UK20"/>
<accession>A0A0G1UK20</accession>
<dbReference type="Proteomes" id="UP000034307">
    <property type="component" value="Unassembled WGS sequence"/>
</dbReference>
<dbReference type="STRING" id="1618358.UX80_C0006G0035"/>
<proteinExistence type="predicted"/>
<dbReference type="EMBL" id="LCNO01000006">
    <property type="protein sequence ID" value="KKU58065.1"/>
    <property type="molecule type" value="Genomic_DNA"/>
</dbReference>
<gene>
    <name evidence="1" type="ORF">UX80_C0006G0035</name>
</gene>
<name>A0A0G1UK20_9BACT</name>
<protein>
    <submittedName>
        <fullName evidence="1">Uncharacterized protein</fullName>
    </submittedName>
</protein>
<organism evidence="1 2">
    <name type="scientific">Candidatus Amesbacteria bacterium GW2011_GWA2_47_11b</name>
    <dbReference type="NCBI Taxonomy" id="1618358"/>
    <lineage>
        <taxon>Bacteria</taxon>
        <taxon>Candidatus Amesiibacteriota</taxon>
    </lineage>
</organism>
<sequence>MAELRAGKWEENEGAVEECVQDMKWEAGLQRRPGKLTKKQLVKTVDMLFLIEKEYLQAVLQLPWNKVGPEPFDTLIDVVWFRFGYSSVGWDWDNLKKASAATKKRFFKAAAIERKRAWMYRVHGVSTLKELEEAGEKVDHEDVRRVMGPISGYVDHKELRRKLALIDKRREFP</sequence>
<comment type="caution">
    <text evidence="1">The sequence shown here is derived from an EMBL/GenBank/DDBJ whole genome shotgun (WGS) entry which is preliminary data.</text>
</comment>
<evidence type="ECO:0000313" key="1">
    <source>
        <dbReference type="EMBL" id="KKU58065.1"/>
    </source>
</evidence>
<reference evidence="1 2" key="1">
    <citation type="journal article" date="2015" name="Nature">
        <title>rRNA introns, odd ribosomes, and small enigmatic genomes across a large radiation of phyla.</title>
        <authorList>
            <person name="Brown C.T."/>
            <person name="Hug L.A."/>
            <person name="Thomas B.C."/>
            <person name="Sharon I."/>
            <person name="Castelle C.J."/>
            <person name="Singh A."/>
            <person name="Wilkins M.J."/>
            <person name="Williams K.H."/>
            <person name="Banfield J.F."/>
        </authorList>
    </citation>
    <scope>NUCLEOTIDE SEQUENCE [LARGE SCALE GENOMIC DNA]</scope>
</reference>
<evidence type="ECO:0000313" key="2">
    <source>
        <dbReference type="Proteomes" id="UP000034307"/>
    </source>
</evidence>